<organism evidence="3 4">
    <name type="scientific">Pedobacter rhizosphaerae</name>
    <dbReference type="NCBI Taxonomy" id="390241"/>
    <lineage>
        <taxon>Bacteria</taxon>
        <taxon>Pseudomonadati</taxon>
        <taxon>Bacteroidota</taxon>
        <taxon>Sphingobacteriia</taxon>
        <taxon>Sphingobacteriales</taxon>
        <taxon>Sphingobacteriaceae</taxon>
        <taxon>Pedobacter</taxon>
    </lineage>
</organism>
<keyword evidence="1" id="KW-0812">Transmembrane</keyword>
<evidence type="ECO:0000259" key="2">
    <source>
        <dbReference type="Pfam" id="PF05170"/>
    </source>
</evidence>
<dbReference type="PANTHER" id="PTHR30441">
    <property type="entry name" value="DUF748 DOMAIN-CONTAINING PROTEIN"/>
    <property type="match status" value="1"/>
</dbReference>
<name>A0A1H9K058_9SPHI</name>
<protein>
    <submittedName>
        <fullName evidence="3">AsmA protein</fullName>
    </submittedName>
</protein>
<dbReference type="GO" id="GO:0005886">
    <property type="term" value="C:plasma membrane"/>
    <property type="evidence" value="ECO:0007669"/>
    <property type="project" value="TreeGrafter"/>
</dbReference>
<dbReference type="GO" id="GO:0090313">
    <property type="term" value="P:regulation of protein targeting to membrane"/>
    <property type="evidence" value="ECO:0007669"/>
    <property type="project" value="TreeGrafter"/>
</dbReference>
<dbReference type="EMBL" id="FOGG01000002">
    <property type="protein sequence ID" value="SEQ92626.1"/>
    <property type="molecule type" value="Genomic_DNA"/>
</dbReference>
<dbReference type="InterPro" id="IPR007844">
    <property type="entry name" value="AsmA"/>
</dbReference>
<dbReference type="STRING" id="390241.SAMN04488023_102163"/>
<evidence type="ECO:0000256" key="1">
    <source>
        <dbReference type="SAM" id="Phobius"/>
    </source>
</evidence>
<reference evidence="3 4" key="1">
    <citation type="submission" date="2016-10" db="EMBL/GenBank/DDBJ databases">
        <authorList>
            <person name="de Groot N.N."/>
        </authorList>
    </citation>
    <scope>NUCLEOTIDE SEQUENCE [LARGE SCALE GENOMIC DNA]</scope>
    <source>
        <strain evidence="3 4">DSM 18610</strain>
    </source>
</reference>
<dbReference type="InterPro" id="IPR052894">
    <property type="entry name" value="AsmA-related"/>
</dbReference>
<accession>A0A1H9K058</accession>
<feature type="transmembrane region" description="Helical" evidence="1">
    <location>
        <begin position="14"/>
        <end position="36"/>
    </location>
</feature>
<sequence>MHNFSRQTNTLKKFFKILGISLTAVIALLVIIPYLIPQTIKKGVTQVINQNIKGEVKFESTSISFFNHFPSLTLNLNEFLLKGSAPFQRDTLIYTRKLALGINLLSLFSKQVKIDEFYLDDARINILTDEKGHANYNVYESKPAEKTSKNESETALKIEGIFINNSNLTYSDKSIPMLIRTKGFNYTGKGDLSHAIFDLKSNLSIAEMDVLYANTPYLLKKKINARLITKVNTNSLNLIFDENNLVINSLPIRFVGHFSFLKDGYDIDFRTTAKETDLHNIFTALPPEIADRLARTNIKGYAEIDASLIGKYIAATHKMPTLSFNMKVREGFISNPNAPEPISNLFLNLKTKLPGLNTDSLTINMDSLYFYIGKDYFASITRVKGFKEPYIYTDTRSNIDLEKWSKAVNLDSLALKGRLNINLKADGKYGKKVVHSGIRQVDTTTTVPKFSLKASLNNGYFKYLAMPTAISKIDFRINGVNTDGEYKSSKFSIENINIEALNNFIKGYAKLQTTENMSLDIQLKSLIDFADLKTIYPIKGYELNGILNINLQSKGPFNKAKKLFPITTAAIKLNNGRLKTPNFDQPLEKIEIDADLINTDGTLKNTKLNIKPISFQTANQPFTLRADVSNFENIAYHVSSKGTVDIGKMYQLFAIKGYQVRGLIFADVVFKGLQSDAMNGRYAKLRNSGRMTVKGLNLQSDLFPKSFLIKNGVFSFHQDKIRFDEFNASYGQSDFKLNGNLNNVINYVLNDKAKLTGNFKLSSNKILADEFMVYADPAPNAVTPAASGVILIPNNLNITFSANANDVIYNGLNIKQAKGTIVINNGTLALKQTGFNIAGTQVGMDASYKSTSTKSGLFDFHLTAKEFDIARAYMEIKLFREMASSASKIKGQVGLDYQLSGKLNAEMFPVFPSLEGGGVLSLKKVSLMGFKMMNAVSKATKRDSLSNPDLSDVQIKSTIKNNIITIEQTKMKVAGFRPRFEGRVSFDGRLNLSGRLGLPPFGIFGIPLSITGTQEKPIVKLKRNKA</sequence>
<keyword evidence="4" id="KW-1185">Reference proteome</keyword>
<dbReference type="AlphaFoldDB" id="A0A1H9K058"/>
<keyword evidence="1" id="KW-0472">Membrane</keyword>
<evidence type="ECO:0000313" key="3">
    <source>
        <dbReference type="EMBL" id="SEQ92626.1"/>
    </source>
</evidence>
<proteinExistence type="predicted"/>
<gene>
    <name evidence="3" type="ORF">SAMN04488023_102163</name>
</gene>
<dbReference type="Proteomes" id="UP000199572">
    <property type="component" value="Unassembled WGS sequence"/>
</dbReference>
<keyword evidence="1" id="KW-1133">Transmembrane helix</keyword>
<dbReference type="PANTHER" id="PTHR30441:SF8">
    <property type="entry name" value="DUF748 DOMAIN-CONTAINING PROTEIN"/>
    <property type="match status" value="1"/>
</dbReference>
<feature type="domain" description="AsmA" evidence="2">
    <location>
        <begin position="12"/>
        <end position="174"/>
    </location>
</feature>
<evidence type="ECO:0000313" key="4">
    <source>
        <dbReference type="Proteomes" id="UP000199572"/>
    </source>
</evidence>
<dbReference type="Pfam" id="PF05170">
    <property type="entry name" value="AsmA"/>
    <property type="match status" value="1"/>
</dbReference>